<feature type="transmembrane region" description="Helical" evidence="1">
    <location>
        <begin position="48"/>
        <end position="68"/>
    </location>
</feature>
<protein>
    <submittedName>
        <fullName evidence="2">Uncharacterized protein</fullName>
    </submittedName>
</protein>
<evidence type="ECO:0000313" key="3">
    <source>
        <dbReference type="Proteomes" id="UP001139648"/>
    </source>
</evidence>
<dbReference type="EMBL" id="JAMZEB010000002">
    <property type="protein sequence ID" value="MCP2358632.1"/>
    <property type="molecule type" value="Genomic_DNA"/>
</dbReference>
<dbReference type="RefSeq" id="WP_253745812.1">
    <property type="nucleotide sequence ID" value="NZ_BAABKA010000007.1"/>
</dbReference>
<feature type="transmembrane region" description="Helical" evidence="1">
    <location>
        <begin position="75"/>
        <end position="99"/>
    </location>
</feature>
<accession>A0A9X2GJ45</accession>
<organism evidence="2 3">
    <name type="scientific">Nonomuraea thailandensis</name>
    <dbReference type="NCBI Taxonomy" id="1188745"/>
    <lineage>
        <taxon>Bacteria</taxon>
        <taxon>Bacillati</taxon>
        <taxon>Actinomycetota</taxon>
        <taxon>Actinomycetes</taxon>
        <taxon>Streptosporangiales</taxon>
        <taxon>Streptosporangiaceae</taxon>
        <taxon>Nonomuraea</taxon>
    </lineage>
</organism>
<dbReference type="Proteomes" id="UP001139648">
    <property type="component" value="Unassembled WGS sequence"/>
</dbReference>
<feature type="transmembrane region" description="Helical" evidence="1">
    <location>
        <begin position="123"/>
        <end position="143"/>
    </location>
</feature>
<name>A0A9X2GJ45_9ACTN</name>
<gene>
    <name evidence="2" type="ORF">HD597_005652</name>
</gene>
<keyword evidence="1" id="KW-1133">Transmembrane helix</keyword>
<evidence type="ECO:0000313" key="2">
    <source>
        <dbReference type="EMBL" id="MCP2358632.1"/>
    </source>
</evidence>
<keyword evidence="1" id="KW-0472">Membrane</keyword>
<comment type="caution">
    <text evidence="2">The sequence shown here is derived from an EMBL/GenBank/DDBJ whole genome shotgun (WGS) entry which is preliminary data.</text>
</comment>
<keyword evidence="1" id="KW-0812">Transmembrane</keyword>
<proteinExistence type="predicted"/>
<reference evidence="2" key="1">
    <citation type="submission" date="2022-06" db="EMBL/GenBank/DDBJ databases">
        <title>Sequencing the genomes of 1000 actinobacteria strains.</title>
        <authorList>
            <person name="Klenk H.-P."/>
        </authorList>
    </citation>
    <scope>NUCLEOTIDE SEQUENCE</scope>
    <source>
        <strain evidence="2">DSM 46694</strain>
    </source>
</reference>
<dbReference type="AlphaFoldDB" id="A0A9X2GJ45"/>
<sequence length="154" mass="15629">MKRDRRPRSLLAAAAGLAALAPVYYLTEAAARCLRTGHAAFAPAPTGLAYLAAVAVIVTLLSAWPAAALGCGVPLMAAGVLFALDLDAAMGLAATLPWARTGGLPWSPPGGAPWAELAEPPGTLAGISGLYALIGALLVLSALPRPRRRSILDL</sequence>
<keyword evidence="3" id="KW-1185">Reference proteome</keyword>
<evidence type="ECO:0000256" key="1">
    <source>
        <dbReference type="SAM" id="Phobius"/>
    </source>
</evidence>